<feature type="compositionally biased region" description="Polar residues" evidence="2">
    <location>
        <begin position="493"/>
        <end position="503"/>
    </location>
</feature>
<dbReference type="SUPFAM" id="SSF50978">
    <property type="entry name" value="WD40 repeat-like"/>
    <property type="match status" value="1"/>
</dbReference>
<dbReference type="OrthoDB" id="273067at2759"/>
<dbReference type="KEGG" id="eiv:EIN_093660"/>
<dbReference type="Proteomes" id="UP000014680">
    <property type="component" value="Unassembled WGS sequence"/>
</dbReference>
<dbReference type="PANTHER" id="PTHR19855">
    <property type="entry name" value="WD40 REPEAT PROTEIN 12, 37"/>
    <property type="match status" value="1"/>
</dbReference>
<feature type="repeat" description="WD" evidence="1">
    <location>
        <begin position="699"/>
        <end position="721"/>
    </location>
</feature>
<feature type="repeat" description="WD" evidence="1">
    <location>
        <begin position="558"/>
        <end position="599"/>
    </location>
</feature>
<dbReference type="SMART" id="SM00320">
    <property type="entry name" value="WD40"/>
    <property type="match status" value="4"/>
</dbReference>
<evidence type="ECO:0000256" key="2">
    <source>
        <dbReference type="SAM" id="MobiDB-lite"/>
    </source>
</evidence>
<protein>
    <submittedName>
        <fullName evidence="3">Uncharacterized protein</fullName>
    </submittedName>
</protein>
<dbReference type="Gene3D" id="2.130.10.10">
    <property type="entry name" value="YVTN repeat-like/Quinoprotein amine dehydrogenase"/>
    <property type="match status" value="2"/>
</dbReference>
<evidence type="ECO:0000313" key="3">
    <source>
        <dbReference type="EMBL" id="ELP87209.1"/>
    </source>
</evidence>
<dbReference type="PANTHER" id="PTHR19855:SF11">
    <property type="entry name" value="RIBOSOME BIOGENESIS PROTEIN WDR12"/>
    <property type="match status" value="1"/>
</dbReference>
<organism evidence="3 4">
    <name type="scientific">Entamoeba invadens IP1</name>
    <dbReference type="NCBI Taxonomy" id="370355"/>
    <lineage>
        <taxon>Eukaryota</taxon>
        <taxon>Amoebozoa</taxon>
        <taxon>Evosea</taxon>
        <taxon>Archamoebae</taxon>
        <taxon>Mastigamoebida</taxon>
        <taxon>Entamoebidae</taxon>
        <taxon>Entamoeba</taxon>
    </lineage>
</organism>
<sequence length="836" mass="95862">MNHTTPEEMVSFFGKVAEYPHDSAFWQESWTSPVKSRKGSYSLDNSFSYEDPSDHVIEANKSMLDNYISSLMYCQQNPFITKYNIISITPKETILEIEMNILGVNKVAVCLKQTVINVSNNKSFHIFFSITDNRSKVIPFRDNQYLCLCYIFERMTTQYVKITAVSKVMPIPWCHPTDVKQGLRRQATNDIRIFKTLTELPTLINVEVPEYVILERKGFEAMIQKRTVGSVLIQTEDYTITEISRLKDEINLFCSGMFRKRVAMHLNTDTLIECVFKNSFRLVEYSDKDIGFFVLKNPNSQHGNITDKINVSAFYYSDECVLYHLKSTAHFLDNNEEFNYSFFNNAYVMILKDIDGYWNVQFEIDFTEKTSGLSLNTMKRFLTSIKESLGSSNAEMTHRLPTLQFSVREKSKPIGHSFFVTMQRSSLIQICLMLSKKDVRNLRTTCKQMYSLLSNMTTSEDDMEAQDKRTKTDESLEKRSRNDEESIEEFYDTTRTSTTSNGHEISRNFIPNYGNFPTQSKTLQIEELKEDLTYDFSVASTFQTEIEEENDKKDMITINAHNNVVHSVGLNTEGDFFVSGSSDRKVKVFDLNANPITGRGLLGPNGSVIFTAFVENTICVAYKRGTVKYFIEDNKEPVIFDSIAGRIDGFFPMKNYEFMTWSDNVQIVKYQNFRQNIICSYEEHSKKVTAACPFNEFTYLSGSSDRTLHLWDIRDKKRIAELKPHKSGVVGINKLNQIYFSSFGSEKVLCVWDSRMLKLPVISLENGVEALSTDQDHFVAACSDSVVKVYSMKTYKEVCQLACNVPESSFTAVDMKNKVVVCGTKIGVVAVGKVCY</sequence>
<feature type="region of interest" description="Disordered" evidence="2">
    <location>
        <begin position="457"/>
        <end position="506"/>
    </location>
</feature>
<dbReference type="InterPro" id="IPR036322">
    <property type="entry name" value="WD40_repeat_dom_sf"/>
</dbReference>
<evidence type="ECO:0000313" key="4">
    <source>
        <dbReference type="Proteomes" id="UP000014680"/>
    </source>
</evidence>
<accession>A0A0A1U005</accession>
<dbReference type="VEuPathDB" id="AmoebaDB:EIN_093660"/>
<name>A0A0A1U005_ENTIV</name>
<keyword evidence="4" id="KW-1185">Reference proteome</keyword>
<dbReference type="InterPro" id="IPR015943">
    <property type="entry name" value="WD40/YVTN_repeat-like_dom_sf"/>
</dbReference>
<keyword evidence="1" id="KW-0853">WD repeat</keyword>
<dbReference type="PROSITE" id="PS50082">
    <property type="entry name" value="WD_REPEATS_2"/>
    <property type="match status" value="2"/>
</dbReference>
<dbReference type="EMBL" id="KB206860">
    <property type="protein sequence ID" value="ELP87209.1"/>
    <property type="molecule type" value="Genomic_DNA"/>
</dbReference>
<dbReference type="AlphaFoldDB" id="A0A0A1U005"/>
<dbReference type="Pfam" id="PF00400">
    <property type="entry name" value="WD40"/>
    <property type="match status" value="2"/>
</dbReference>
<gene>
    <name evidence="3" type="ORF">EIN_093660</name>
</gene>
<reference evidence="3 4" key="1">
    <citation type="submission" date="2012-10" db="EMBL/GenBank/DDBJ databases">
        <authorList>
            <person name="Zafar N."/>
            <person name="Inman J."/>
            <person name="Hall N."/>
            <person name="Lorenzi H."/>
            <person name="Caler E."/>
        </authorList>
    </citation>
    <scope>NUCLEOTIDE SEQUENCE [LARGE SCALE GENOMIC DNA]</scope>
    <source>
        <strain evidence="3 4">IP1</strain>
    </source>
</reference>
<evidence type="ECO:0000256" key="1">
    <source>
        <dbReference type="PROSITE-ProRule" id="PRU00221"/>
    </source>
</evidence>
<dbReference type="InterPro" id="IPR001680">
    <property type="entry name" value="WD40_rpt"/>
</dbReference>
<proteinExistence type="predicted"/>
<feature type="compositionally biased region" description="Basic and acidic residues" evidence="2">
    <location>
        <begin position="465"/>
        <end position="484"/>
    </location>
</feature>
<dbReference type="PROSITE" id="PS50294">
    <property type="entry name" value="WD_REPEATS_REGION"/>
    <property type="match status" value="1"/>
</dbReference>
<dbReference type="RefSeq" id="XP_004253980.1">
    <property type="nucleotide sequence ID" value="XM_004253932.1"/>
</dbReference>
<dbReference type="GeneID" id="14886403"/>